<keyword evidence="2" id="KW-0812">Transmembrane</keyword>
<gene>
    <name evidence="3" type="ORF">M8A51_05615</name>
</gene>
<dbReference type="InterPro" id="IPR050445">
    <property type="entry name" value="Bact_polysacc_biosynth/exp"/>
</dbReference>
<evidence type="ECO:0000256" key="1">
    <source>
        <dbReference type="SAM" id="Coils"/>
    </source>
</evidence>
<accession>A0ABT0YLA5</accession>
<feature type="coiled-coil region" evidence="1">
    <location>
        <begin position="171"/>
        <end position="198"/>
    </location>
</feature>
<feature type="coiled-coil region" evidence="1">
    <location>
        <begin position="222"/>
        <end position="300"/>
    </location>
</feature>
<evidence type="ECO:0000256" key="2">
    <source>
        <dbReference type="SAM" id="Phobius"/>
    </source>
</evidence>
<organism evidence="3 4">
    <name type="scientific">Caldimonas mangrovi</name>
    <dbReference type="NCBI Taxonomy" id="2944811"/>
    <lineage>
        <taxon>Bacteria</taxon>
        <taxon>Pseudomonadati</taxon>
        <taxon>Pseudomonadota</taxon>
        <taxon>Betaproteobacteria</taxon>
        <taxon>Burkholderiales</taxon>
        <taxon>Sphaerotilaceae</taxon>
        <taxon>Caldimonas</taxon>
    </lineage>
</organism>
<evidence type="ECO:0000313" key="3">
    <source>
        <dbReference type="EMBL" id="MCM5679007.1"/>
    </source>
</evidence>
<evidence type="ECO:0000313" key="4">
    <source>
        <dbReference type="Proteomes" id="UP001165541"/>
    </source>
</evidence>
<keyword evidence="2" id="KW-0472">Membrane</keyword>
<dbReference type="PANTHER" id="PTHR32309:SF13">
    <property type="entry name" value="FERRIC ENTEROBACTIN TRANSPORT PROTEIN FEPE"/>
    <property type="match status" value="1"/>
</dbReference>
<feature type="transmembrane region" description="Helical" evidence="2">
    <location>
        <begin position="340"/>
        <end position="361"/>
    </location>
</feature>
<keyword evidence="2" id="KW-1133">Transmembrane helix</keyword>
<protein>
    <submittedName>
        <fullName evidence="3">Capsular biosynthesis protein</fullName>
    </submittedName>
</protein>
<sequence>MMKFIYWLTPRRLKIGMIALPMIFAVIYYPMIAADRFVSSVTLTVRQASQDASANIPGMAMLLGGVNPPSREDTLYLQQYVHSLDMLKRLDARLNLRAHYESEKLDPIYRLYGGASQEWFLQYYRARVEVLFDDLSSLLTIRVQGFEPEYAQQVAQAIIEESENFVNAFSHRIAREQMRFAEQELQHAAQRLQTSKAEVLAFQNKHKLLDPTAQAEASGALVAELQSTLARQEAELRNLRSFLQEDAYQVQALKGQVAALRAQLDAERKRSTTGNSSERLNELAAKFRDLMLQARFAEDAYKLALSAVENARIDATRKIKSLVVIESPAKPEIAEYPRRVYNLITLLIVCCLLYGVARLVVATIRDHQD</sequence>
<dbReference type="EMBL" id="JAMKFE010000003">
    <property type="protein sequence ID" value="MCM5679007.1"/>
    <property type="molecule type" value="Genomic_DNA"/>
</dbReference>
<dbReference type="RefSeq" id="WP_251777197.1">
    <property type="nucleotide sequence ID" value="NZ_JAMKFE010000003.1"/>
</dbReference>
<comment type="caution">
    <text evidence="3">The sequence shown here is derived from an EMBL/GenBank/DDBJ whole genome shotgun (WGS) entry which is preliminary data.</text>
</comment>
<dbReference type="PANTHER" id="PTHR32309">
    <property type="entry name" value="TYROSINE-PROTEIN KINASE"/>
    <property type="match status" value="1"/>
</dbReference>
<dbReference type="Proteomes" id="UP001165541">
    <property type="component" value="Unassembled WGS sequence"/>
</dbReference>
<feature type="transmembrane region" description="Helical" evidence="2">
    <location>
        <begin position="12"/>
        <end position="31"/>
    </location>
</feature>
<keyword evidence="4" id="KW-1185">Reference proteome</keyword>
<name>A0ABT0YLA5_9BURK</name>
<keyword evidence="1" id="KW-0175">Coiled coil</keyword>
<reference evidence="3" key="1">
    <citation type="submission" date="2022-05" db="EMBL/GenBank/DDBJ databases">
        <title>Schlegelella sp. nov., isolated from mangrove soil.</title>
        <authorList>
            <person name="Liu Y."/>
            <person name="Ge X."/>
            <person name="Liu W."/>
        </authorList>
    </citation>
    <scope>NUCLEOTIDE SEQUENCE</scope>
    <source>
        <strain evidence="3">S2-27</strain>
    </source>
</reference>
<proteinExistence type="predicted"/>